<dbReference type="AlphaFoldDB" id="A0A9D1WR63"/>
<feature type="non-terminal residue" evidence="1">
    <location>
        <position position="1"/>
    </location>
</feature>
<reference evidence="1" key="1">
    <citation type="journal article" date="2021" name="PeerJ">
        <title>Extensive microbial diversity within the chicken gut microbiome revealed by metagenomics and culture.</title>
        <authorList>
            <person name="Gilroy R."/>
            <person name="Ravi A."/>
            <person name="Getino M."/>
            <person name="Pursley I."/>
            <person name="Horton D.L."/>
            <person name="Alikhan N.F."/>
            <person name="Baker D."/>
            <person name="Gharbi K."/>
            <person name="Hall N."/>
            <person name="Watson M."/>
            <person name="Adriaenssens E.M."/>
            <person name="Foster-Nyarko E."/>
            <person name="Jarju S."/>
            <person name="Secka A."/>
            <person name="Antonio M."/>
            <person name="Oren A."/>
            <person name="Chaudhuri R.R."/>
            <person name="La Ragione R."/>
            <person name="Hildebrand F."/>
            <person name="Pallen M.J."/>
        </authorList>
    </citation>
    <scope>NUCLEOTIDE SEQUENCE</scope>
    <source>
        <strain evidence="1">CHK188-5543</strain>
    </source>
</reference>
<proteinExistence type="predicted"/>
<evidence type="ECO:0000313" key="1">
    <source>
        <dbReference type="EMBL" id="HIX65401.1"/>
    </source>
</evidence>
<dbReference type="EMBL" id="DXES01000085">
    <property type="protein sequence ID" value="HIX65401.1"/>
    <property type="molecule type" value="Genomic_DNA"/>
</dbReference>
<accession>A0A9D1WR63</accession>
<organism evidence="1 2">
    <name type="scientific">Candidatus Anaerotruncus excrementipullorum</name>
    <dbReference type="NCBI Taxonomy" id="2838465"/>
    <lineage>
        <taxon>Bacteria</taxon>
        <taxon>Bacillati</taxon>
        <taxon>Bacillota</taxon>
        <taxon>Clostridia</taxon>
        <taxon>Eubacteriales</taxon>
        <taxon>Oscillospiraceae</taxon>
        <taxon>Anaerotruncus</taxon>
    </lineage>
</organism>
<reference evidence="1" key="2">
    <citation type="submission" date="2021-04" db="EMBL/GenBank/DDBJ databases">
        <authorList>
            <person name="Gilroy R."/>
        </authorList>
    </citation>
    <scope>NUCLEOTIDE SEQUENCE</scope>
    <source>
        <strain evidence="1">CHK188-5543</strain>
    </source>
</reference>
<gene>
    <name evidence="1" type="ORF">H9736_04050</name>
</gene>
<comment type="caution">
    <text evidence="1">The sequence shown here is derived from an EMBL/GenBank/DDBJ whole genome shotgun (WGS) entry which is preliminary data.</text>
</comment>
<sequence>HTLQTSGHGGVWQVQGEELATLEALLDTCQQQAPANMEWLGYMTPHRITQLSVLQESQDGEQTVTLESASSAQEREQILATAQVLRQLKVGWVQRITNYDTQIPNLGVTLPTYRLRMVFADGQEGYSLWLFNKNVFLEVDSIATPLLYRLNDPALTQQAYDHLGSLFA</sequence>
<protein>
    <submittedName>
        <fullName evidence="1">Uncharacterized protein</fullName>
    </submittedName>
</protein>
<evidence type="ECO:0000313" key="2">
    <source>
        <dbReference type="Proteomes" id="UP000886800"/>
    </source>
</evidence>
<dbReference type="Proteomes" id="UP000886800">
    <property type="component" value="Unassembled WGS sequence"/>
</dbReference>
<name>A0A9D1WR63_9FIRM</name>